<dbReference type="InterPro" id="IPR006283">
    <property type="entry name" value="ThiL-like"/>
</dbReference>
<feature type="binding site" evidence="2">
    <location>
        <begin position="151"/>
        <end position="152"/>
    </location>
    <ligand>
        <name>ATP</name>
        <dbReference type="ChEBI" id="CHEBI:30616"/>
    </ligand>
</feature>
<keyword evidence="2" id="KW-0479">Metal-binding</keyword>
<organism evidence="6 7">
    <name type="scientific">Sphingomonas hylomeconis</name>
    <dbReference type="NCBI Taxonomy" id="1395958"/>
    <lineage>
        <taxon>Bacteria</taxon>
        <taxon>Pseudomonadati</taxon>
        <taxon>Pseudomonadota</taxon>
        <taxon>Alphaproteobacteria</taxon>
        <taxon>Sphingomonadales</taxon>
        <taxon>Sphingomonadaceae</taxon>
        <taxon>Sphingomonas</taxon>
    </lineage>
</organism>
<feature type="binding site" evidence="2">
    <location>
        <position position="35"/>
    </location>
    <ligand>
        <name>Mg(2+)</name>
        <dbReference type="ChEBI" id="CHEBI:18420"/>
        <label>4</label>
    </ligand>
</feature>
<dbReference type="SUPFAM" id="SSF56042">
    <property type="entry name" value="PurM C-terminal domain-like"/>
    <property type="match status" value="1"/>
</dbReference>
<feature type="binding site" evidence="2">
    <location>
        <position position="290"/>
    </location>
    <ligand>
        <name>substrate</name>
    </ligand>
</feature>
<keyword evidence="7" id="KW-1185">Reference proteome</keyword>
<comment type="similarity">
    <text evidence="2">Belongs to the thiamine-monophosphate kinase family.</text>
</comment>
<feature type="binding site" evidence="2">
    <location>
        <position position="65"/>
    </location>
    <ligand>
        <name>Mg(2+)</name>
        <dbReference type="ChEBI" id="CHEBI:18420"/>
        <label>4</label>
    </ligand>
</feature>
<dbReference type="RefSeq" id="WP_261293137.1">
    <property type="nucleotide sequence ID" value="NZ_JANQBK010000003.1"/>
</dbReference>
<dbReference type="InterPro" id="IPR036921">
    <property type="entry name" value="PurM-like_N_sf"/>
</dbReference>
<dbReference type="EMBL" id="JBHRXP010000002">
    <property type="protein sequence ID" value="MFC3579983.1"/>
    <property type="molecule type" value="Genomic_DNA"/>
</dbReference>
<evidence type="ECO:0000256" key="2">
    <source>
        <dbReference type="HAMAP-Rule" id="MF_02128"/>
    </source>
</evidence>
<dbReference type="SUPFAM" id="SSF55326">
    <property type="entry name" value="PurM N-terminal domain-like"/>
    <property type="match status" value="1"/>
</dbReference>
<feature type="binding site" evidence="2">
    <location>
        <position position="36"/>
    </location>
    <ligand>
        <name>Mg(2+)</name>
        <dbReference type="ChEBI" id="CHEBI:18420"/>
        <label>1</label>
    </ligand>
</feature>
<dbReference type="InterPro" id="IPR010918">
    <property type="entry name" value="PurM-like_C_dom"/>
</dbReference>
<evidence type="ECO:0000313" key="6">
    <source>
        <dbReference type="EMBL" id="MFC3579983.1"/>
    </source>
</evidence>
<evidence type="ECO:0000259" key="5">
    <source>
        <dbReference type="Pfam" id="PF02769"/>
    </source>
</evidence>
<dbReference type="EC" id="2.7.4.16" evidence="2"/>
<dbReference type="GO" id="GO:0016301">
    <property type="term" value="F:kinase activity"/>
    <property type="evidence" value="ECO:0007669"/>
    <property type="project" value="UniProtKB-KW"/>
</dbReference>
<feature type="region of interest" description="Disordered" evidence="3">
    <location>
        <begin position="87"/>
        <end position="124"/>
    </location>
</feature>
<keyword evidence="2" id="KW-0547">Nucleotide-binding</keyword>
<dbReference type="PANTHER" id="PTHR30270">
    <property type="entry name" value="THIAMINE-MONOPHOSPHATE KINASE"/>
    <property type="match status" value="1"/>
</dbReference>
<comment type="caution">
    <text evidence="2">Lacks conserved residue(s) required for the propagation of feature annotation.</text>
</comment>
<feature type="binding site" evidence="2">
    <location>
        <position position="238"/>
    </location>
    <ligand>
        <name>Mg(2+)</name>
        <dbReference type="ChEBI" id="CHEBI:18420"/>
        <label>3</label>
    </ligand>
</feature>
<dbReference type="Pfam" id="PF02769">
    <property type="entry name" value="AIRS_C"/>
    <property type="match status" value="1"/>
</dbReference>
<comment type="caution">
    <text evidence="6">The sequence shown here is derived from an EMBL/GenBank/DDBJ whole genome shotgun (WGS) entry which is preliminary data.</text>
</comment>
<evidence type="ECO:0000313" key="7">
    <source>
        <dbReference type="Proteomes" id="UP001595713"/>
    </source>
</evidence>
<feature type="binding site" evidence="2">
    <location>
        <position position="178"/>
    </location>
    <ligand>
        <name>ATP</name>
        <dbReference type="ChEBI" id="CHEBI:30616"/>
    </ligand>
</feature>
<feature type="binding site" evidence="2">
    <location>
        <position position="65"/>
    </location>
    <ligand>
        <name>Mg(2+)</name>
        <dbReference type="ChEBI" id="CHEBI:18420"/>
        <label>2</label>
    </ligand>
</feature>
<proteinExistence type="inferred from homology"/>
<dbReference type="HAMAP" id="MF_02128">
    <property type="entry name" value="TMP_kinase"/>
    <property type="match status" value="1"/>
</dbReference>
<feature type="domain" description="PurM-like N-terminal" evidence="4">
    <location>
        <begin position="25"/>
        <end position="170"/>
    </location>
</feature>
<dbReference type="CDD" id="cd02194">
    <property type="entry name" value="ThiL"/>
    <property type="match status" value="1"/>
</dbReference>
<feature type="binding site" evidence="2">
    <location>
        <position position="25"/>
    </location>
    <ligand>
        <name>Mg(2+)</name>
        <dbReference type="ChEBI" id="CHEBI:18420"/>
        <label>4</label>
    </ligand>
</feature>
<feature type="domain" description="PurM-like C-terminal" evidence="5">
    <location>
        <begin position="182"/>
        <end position="268"/>
    </location>
</feature>
<keyword evidence="2" id="KW-0808">Transferase</keyword>
<evidence type="ECO:0000259" key="4">
    <source>
        <dbReference type="Pfam" id="PF00586"/>
    </source>
</evidence>
<feature type="binding site" evidence="2">
    <location>
        <position position="337"/>
    </location>
    <ligand>
        <name>substrate</name>
    </ligand>
</feature>
<dbReference type="PIRSF" id="PIRSF005303">
    <property type="entry name" value="Thiam_monoph_kin"/>
    <property type="match status" value="1"/>
</dbReference>
<gene>
    <name evidence="2" type="primary">thiL</name>
    <name evidence="6" type="ORF">ACFONA_07365</name>
</gene>
<dbReference type="InterPro" id="IPR036676">
    <property type="entry name" value="PurM-like_C_sf"/>
</dbReference>
<reference evidence="7" key="1">
    <citation type="journal article" date="2019" name="Int. J. Syst. Evol. Microbiol.">
        <title>The Global Catalogue of Microorganisms (GCM) 10K type strain sequencing project: providing services to taxonomists for standard genome sequencing and annotation.</title>
        <authorList>
            <consortium name="The Broad Institute Genomics Platform"/>
            <consortium name="The Broad Institute Genome Sequencing Center for Infectious Disease"/>
            <person name="Wu L."/>
            <person name="Ma J."/>
        </authorList>
    </citation>
    <scope>NUCLEOTIDE SEQUENCE [LARGE SCALE GENOMIC DNA]</scope>
    <source>
        <strain evidence="7">KCTC 42739</strain>
    </source>
</reference>
<feature type="binding site" evidence="2">
    <location>
        <position position="37"/>
    </location>
    <ligand>
        <name>Mg(2+)</name>
        <dbReference type="ChEBI" id="CHEBI:18420"/>
        <label>1</label>
    </ligand>
</feature>
<protein>
    <recommendedName>
        <fullName evidence="2">Thiamine-monophosphate kinase</fullName>
        <shortName evidence="2">TMP kinase</shortName>
        <shortName evidence="2">Thiamine-phosphate kinase</shortName>
        <ecNumber evidence="2">2.7.4.16</ecNumber>
    </recommendedName>
</protein>
<comment type="function">
    <text evidence="2">Catalyzes the ATP-dependent phosphorylation of thiamine-monophosphate (TMP) to form thiamine-pyrophosphate (TPP), the active form of vitamin B1.</text>
</comment>
<dbReference type="Proteomes" id="UP001595713">
    <property type="component" value="Unassembled WGS sequence"/>
</dbReference>
<feature type="binding site" evidence="2">
    <location>
        <position position="240"/>
    </location>
    <ligand>
        <name>ATP</name>
        <dbReference type="ChEBI" id="CHEBI:30616"/>
    </ligand>
</feature>
<comment type="miscellaneous">
    <text evidence="2">Reaction mechanism of ThiL seems to utilize a direct, inline transfer of the gamma-phosphate of ATP to TMP rather than a phosphorylated enzyme intermediate.</text>
</comment>
<evidence type="ECO:0000256" key="3">
    <source>
        <dbReference type="SAM" id="MobiDB-lite"/>
    </source>
</evidence>
<keyword evidence="2" id="KW-0460">Magnesium</keyword>
<dbReference type="Gene3D" id="3.90.650.10">
    <property type="entry name" value="PurM-like C-terminal domain"/>
    <property type="match status" value="1"/>
</dbReference>
<comment type="pathway">
    <text evidence="2">Cofactor biosynthesis; thiamine diphosphate biosynthesis; thiamine diphosphate from thiamine phosphate: step 1/1.</text>
</comment>
<dbReference type="Pfam" id="PF00586">
    <property type="entry name" value="AIRS"/>
    <property type="match status" value="1"/>
</dbReference>
<feature type="binding site" evidence="2">
    <location>
        <position position="241"/>
    </location>
    <ligand>
        <name>Mg(2+)</name>
        <dbReference type="ChEBI" id="CHEBI:18420"/>
        <label>5</label>
    </ligand>
</feature>
<dbReference type="InterPro" id="IPR016188">
    <property type="entry name" value="PurM-like_N"/>
</dbReference>
<dbReference type="PANTHER" id="PTHR30270:SF0">
    <property type="entry name" value="THIAMINE-MONOPHOSPHATE KINASE"/>
    <property type="match status" value="1"/>
</dbReference>
<feature type="binding site" evidence="2">
    <location>
        <position position="44"/>
    </location>
    <ligand>
        <name>substrate</name>
    </ligand>
</feature>
<feature type="binding site" evidence="2">
    <location>
        <position position="65"/>
    </location>
    <ligand>
        <name>Mg(2+)</name>
        <dbReference type="ChEBI" id="CHEBI:18420"/>
        <label>3</label>
    </ligand>
</feature>
<name>A0ABV7STG8_9SPHN</name>
<feature type="binding site" evidence="2">
    <location>
        <position position="37"/>
    </location>
    <ligand>
        <name>Mg(2+)</name>
        <dbReference type="ChEBI" id="CHEBI:18420"/>
        <label>2</label>
    </ligand>
</feature>
<feature type="binding site" evidence="2">
    <location>
        <position position="25"/>
    </location>
    <ligand>
        <name>Mg(2+)</name>
        <dbReference type="ChEBI" id="CHEBI:18420"/>
        <label>3</label>
    </ligand>
</feature>
<comment type="catalytic activity">
    <reaction evidence="2">
        <text>thiamine phosphate + ATP = thiamine diphosphate + ADP</text>
        <dbReference type="Rhea" id="RHEA:15913"/>
        <dbReference type="ChEBI" id="CHEBI:30616"/>
        <dbReference type="ChEBI" id="CHEBI:37575"/>
        <dbReference type="ChEBI" id="CHEBI:58937"/>
        <dbReference type="ChEBI" id="CHEBI:456216"/>
        <dbReference type="EC" id="2.7.4.16"/>
    </reaction>
</comment>
<keyword evidence="2" id="KW-0067">ATP-binding</keyword>
<evidence type="ECO:0000256" key="1">
    <source>
        <dbReference type="ARBA" id="ARBA00022977"/>
    </source>
</evidence>
<accession>A0ABV7STG8</accession>
<feature type="binding site" evidence="2">
    <location>
        <position position="152"/>
    </location>
    <ligand>
        <name>Mg(2+)</name>
        <dbReference type="ChEBI" id="CHEBI:18420"/>
        <label>1</label>
    </ligand>
</feature>
<keyword evidence="2 6" id="KW-0418">Kinase</keyword>
<keyword evidence="1 2" id="KW-0784">Thiamine biosynthesis</keyword>
<dbReference type="Gene3D" id="3.30.1330.10">
    <property type="entry name" value="PurM-like, N-terminal domain"/>
    <property type="match status" value="1"/>
</dbReference>
<sequence length="341" mass="34811">MTEAEFLDGLRRLPLHPGAHGLADDTATLGHHILTTDTLVEGVHYLATDPPEDVAWKLLAQNLSDLAAKGATPAGVLLNYPLRAAPPSTTPADAGAQSGNDHEERLRDITSTAATGPRRSPGWKQEEDWDAAFLAGLATALSHFACPLLGGDTVSLPPHAPRVLTLTAIGADAAAPPRSGARAGDALYVTGTIGDAGAGLAIALGRDGPAALLAAYRRPQPRLAEGRALAPRVHAMMDVSDGLLIDAQRLAAASALAVTIDLDAVPLSPAYAAHVGTDQAARLAAATAGDDYQLLFAAPADFAPPVPVTRIGALAEGAGLTLKHGAQALPLPAKLGFQHAS</sequence>